<reference evidence="2 3" key="1">
    <citation type="submission" date="2019-04" db="EMBL/GenBank/DDBJ databases">
        <title>Fungal friends and foes A comparative genomics study of 23 Aspergillus species from section Flavi.</title>
        <authorList>
            <consortium name="DOE Joint Genome Institute"/>
            <person name="Kjaerbolling I."/>
            <person name="Vesth T.C."/>
            <person name="Frisvad J.C."/>
            <person name="Nybo J.L."/>
            <person name="Theobald S."/>
            <person name="Kildgaard S."/>
            <person name="Petersen T.I."/>
            <person name="Kuo A."/>
            <person name="Sato A."/>
            <person name="Lyhne E.K."/>
            <person name="Kogle M.E."/>
            <person name="Wiebenga A."/>
            <person name="Kun R.S."/>
            <person name="Lubbers R.J."/>
            <person name="Makela M.R."/>
            <person name="Barry K."/>
            <person name="Chovatia M."/>
            <person name="Clum A."/>
            <person name="Daum C."/>
            <person name="Haridas S."/>
            <person name="He G."/>
            <person name="LaButti K."/>
            <person name="Lipzen A."/>
            <person name="Mondo S."/>
            <person name="Pangilinan J."/>
            <person name="Riley R."/>
            <person name="Salamov A."/>
            <person name="Simmons B.A."/>
            <person name="Magnuson J.K."/>
            <person name="Henrissat B."/>
            <person name="Mortensen U.H."/>
            <person name="Larsen T.O."/>
            <person name="De vries R.P."/>
            <person name="Grigoriev I.V."/>
            <person name="Machida M."/>
            <person name="Baker S.E."/>
            <person name="Andersen M.R."/>
        </authorList>
    </citation>
    <scope>NUCLEOTIDE SEQUENCE [LARGE SCALE GENOMIC DNA]</scope>
    <source>
        <strain evidence="2 3">CBS 117618</strain>
    </source>
</reference>
<protein>
    <submittedName>
        <fullName evidence="2">Uncharacterized protein</fullName>
    </submittedName>
</protein>
<accession>A0A5N6E1Q4</accession>
<evidence type="ECO:0000313" key="3">
    <source>
        <dbReference type="Proteomes" id="UP000326532"/>
    </source>
</evidence>
<dbReference type="AlphaFoldDB" id="A0A5N6E1Q4"/>
<dbReference type="Proteomes" id="UP000326532">
    <property type="component" value="Unassembled WGS sequence"/>
</dbReference>
<keyword evidence="1" id="KW-0472">Membrane</keyword>
<organism evidence="2 3">
    <name type="scientific">Aspergillus parasiticus</name>
    <dbReference type="NCBI Taxonomy" id="5067"/>
    <lineage>
        <taxon>Eukaryota</taxon>
        <taxon>Fungi</taxon>
        <taxon>Dikarya</taxon>
        <taxon>Ascomycota</taxon>
        <taxon>Pezizomycotina</taxon>
        <taxon>Eurotiomycetes</taxon>
        <taxon>Eurotiomycetidae</taxon>
        <taxon>Eurotiales</taxon>
        <taxon>Aspergillaceae</taxon>
        <taxon>Aspergillus</taxon>
        <taxon>Aspergillus subgen. Circumdati</taxon>
    </lineage>
</organism>
<sequence length="54" mass="6503">MFGLCSVMFCYTPWRYVRYGFASRLGWCLGYILIFWIDGYVWRCAYRGRRGALT</sequence>
<keyword evidence="3" id="KW-1185">Reference proteome</keyword>
<dbReference type="EMBL" id="ML734941">
    <property type="protein sequence ID" value="KAB8210683.1"/>
    <property type="molecule type" value="Genomic_DNA"/>
</dbReference>
<gene>
    <name evidence="2" type="ORF">BDV34DRAFT_186275</name>
</gene>
<evidence type="ECO:0000256" key="1">
    <source>
        <dbReference type="SAM" id="Phobius"/>
    </source>
</evidence>
<name>A0A5N6E1Q4_ASPPA</name>
<proteinExistence type="predicted"/>
<feature type="transmembrane region" description="Helical" evidence="1">
    <location>
        <begin position="21"/>
        <end position="42"/>
    </location>
</feature>
<keyword evidence="1" id="KW-0812">Transmembrane</keyword>
<keyword evidence="1" id="KW-1133">Transmembrane helix</keyword>
<evidence type="ECO:0000313" key="2">
    <source>
        <dbReference type="EMBL" id="KAB8210683.1"/>
    </source>
</evidence>
<dbReference type="VEuPathDB" id="FungiDB:BDV34DRAFT_186275"/>